<proteinExistence type="predicted"/>
<accession>A0A5B7J315</accession>
<evidence type="ECO:0000313" key="1">
    <source>
        <dbReference type="EMBL" id="MPC87997.1"/>
    </source>
</evidence>
<protein>
    <submittedName>
        <fullName evidence="1">Uncharacterized protein</fullName>
    </submittedName>
</protein>
<gene>
    <name evidence="1" type="ORF">E2C01_082886</name>
</gene>
<organism evidence="1 2">
    <name type="scientific">Portunus trituberculatus</name>
    <name type="common">Swimming crab</name>
    <name type="synonym">Neptunus trituberculatus</name>
    <dbReference type="NCBI Taxonomy" id="210409"/>
    <lineage>
        <taxon>Eukaryota</taxon>
        <taxon>Metazoa</taxon>
        <taxon>Ecdysozoa</taxon>
        <taxon>Arthropoda</taxon>
        <taxon>Crustacea</taxon>
        <taxon>Multicrustacea</taxon>
        <taxon>Malacostraca</taxon>
        <taxon>Eumalacostraca</taxon>
        <taxon>Eucarida</taxon>
        <taxon>Decapoda</taxon>
        <taxon>Pleocyemata</taxon>
        <taxon>Brachyura</taxon>
        <taxon>Eubrachyura</taxon>
        <taxon>Portunoidea</taxon>
        <taxon>Portunidae</taxon>
        <taxon>Portuninae</taxon>
        <taxon>Portunus</taxon>
    </lineage>
</organism>
<evidence type="ECO:0000313" key="2">
    <source>
        <dbReference type="Proteomes" id="UP000324222"/>
    </source>
</evidence>
<keyword evidence="2" id="KW-1185">Reference proteome</keyword>
<dbReference type="EMBL" id="VSRR010076279">
    <property type="protein sequence ID" value="MPC87997.1"/>
    <property type="molecule type" value="Genomic_DNA"/>
</dbReference>
<reference evidence="1 2" key="1">
    <citation type="submission" date="2019-05" db="EMBL/GenBank/DDBJ databases">
        <title>Another draft genome of Portunus trituberculatus and its Hox gene families provides insights of decapod evolution.</title>
        <authorList>
            <person name="Jeong J.-H."/>
            <person name="Song I."/>
            <person name="Kim S."/>
            <person name="Choi T."/>
            <person name="Kim D."/>
            <person name="Ryu S."/>
            <person name="Kim W."/>
        </authorList>
    </citation>
    <scope>NUCLEOTIDE SEQUENCE [LARGE SCALE GENOMIC DNA]</scope>
    <source>
        <tissue evidence="1">Muscle</tissue>
    </source>
</reference>
<dbReference type="Proteomes" id="UP000324222">
    <property type="component" value="Unassembled WGS sequence"/>
</dbReference>
<name>A0A5B7J315_PORTR</name>
<dbReference type="AlphaFoldDB" id="A0A5B7J315"/>
<sequence length="49" mass="5500">MTAWCRLPCGTYCLTHLPPHHLTFLPSNRCLTTRTLSSGRNCSLTVLKP</sequence>
<comment type="caution">
    <text evidence="1">The sequence shown here is derived from an EMBL/GenBank/DDBJ whole genome shotgun (WGS) entry which is preliminary data.</text>
</comment>